<comment type="caution">
    <text evidence="6">The sequence shown here is derived from an EMBL/GenBank/DDBJ whole genome shotgun (WGS) entry which is preliminary data.</text>
</comment>
<evidence type="ECO:0000313" key="7">
    <source>
        <dbReference type="Proteomes" id="UP000298030"/>
    </source>
</evidence>
<gene>
    <name evidence="6" type="ORF">FA13DRAFT_1816741</name>
</gene>
<evidence type="ECO:0000256" key="4">
    <source>
        <dbReference type="PROSITE-ProRule" id="PRU00134"/>
    </source>
</evidence>
<dbReference type="PROSITE" id="PS50865">
    <property type="entry name" value="ZF_MYND_2"/>
    <property type="match status" value="1"/>
</dbReference>
<dbReference type="InterPro" id="IPR002893">
    <property type="entry name" value="Znf_MYND"/>
</dbReference>
<dbReference type="Gene3D" id="6.10.140.2220">
    <property type="match status" value="1"/>
</dbReference>
<dbReference type="AlphaFoldDB" id="A0A4Y7SYR6"/>
<dbReference type="Pfam" id="PF01753">
    <property type="entry name" value="zf-MYND"/>
    <property type="match status" value="1"/>
</dbReference>
<evidence type="ECO:0000256" key="1">
    <source>
        <dbReference type="ARBA" id="ARBA00022723"/>
    </source>
</evidence>
<dbReference type="GO" id="GO:0008270">
    <property type="term" value="F:zinc ion binding"/>
    <property type="evidence" value="ECO:0007669"/>
    <property type="project" value="UniProtKB-KW"/>
</dbReference>
<dbReference type="EMBL" id="QPFP01000046">
    <property type="protein sequence ID" value="TEB26774.1"/>
    <property type="molecule type" value="Genomic_DNA"/>
</dbReference>
<keyword evidence="1" id="KW-0479">Metal-binding</keyword>
<dbReference type="OrthoDB" id="2918879at2759"/>
<dbReference type="SUPFAM" id="SSF144232">
    <property type="entry name" value="HIT/MYND zinc finger-like"/>
    <property type="match status" value="1"/>
</dbReference>
<evidence type="ECO:0000256" key="2">
    <source>
        <dbReference type="ARBA" id="ARBA00022771"/>
    </source>
</evidence>
<feature type="domain" description="MYND-type" evidence="5">
    <location>
        <begin position="460"/>
        <end position="501"/>
    </location>
</feature>
<keyword evidence="2 4" id="KW-0863">Zinc-finger</keyword>
<accession>A0A4Y7SYR6</accession>
<evidence type="ECO:0000259" key="5">
    <source>
        <dbReference type="PROSITE" id="PS50865"/>
    </source>
</evidence>
<organism evidence="6 7">
    <name type="scientific">Coprinellus micaceus</name>
    <name type="common">Glistening ink-cap mushroom</name>
    <name type="synonym">Coprinus micaceus</name>
    <dbReference type="NCBI Taxonomy" id="71717"/>
    <lineage>
        <taxon>Eukaryota</taxon>
        <taxon>Fungi</taxon>
        <taxon>Dikarya</taxon>
        <taxon>Basidiomycota</taxon>
        <taxon>Agaricomycotina</taxon>
        <taxon>Agaricomycetes</taxon>
        <taxon>Agaricomycetidae</taxon>
        <taxon>Agaricales</taxon>
        <taxon>Agaricineae</taxon>
        <taxon>Psathyrellaceae</taxon>
        <taxon>Coprinellus</taxon>
    </lineage>
</organism>
<proteinExistence type="predicted"/>
<sequence length="605" mass="68735">MPRKPNKRVEYLVQNVQRGSIEHLEILLEDWPEGSTILVAEAALSLLTVSRKPQAQLDAQGFEIADTALRAVARAIRAVEEDKGKEDTRSSLTALLLPSLDSLISWMSLCARRALDQLHRSKRPKKSTKGEETDIENPAQCILLYGGMMAKMLRYDDEIKEEIQSSLTAAEFVLLLWTWTEKDTGLPIFMLERDPDAVRMYTACAVHQAFLEYVDGSEHAKTNVLYLLANDKDEDVGATRLMQLGLARLQRMRLALEKDECGNAQAVGRNIRGLFVRIDEFIKLKDRPEVLRAFHEQSFLEASISVVHLVARHIRYMGEHRLLFQPMNTIVEIIKSWSSLSGRPSLDAMRGLVENGLVDAYVEIIAGIPYKGREAMMVEEHFESICLTIVTWISSYAFHPLVCQALMGAFLSIDIDLERDLDGRGNHWTRIFWDRLRESVGLAKFVEEAGAPKTCDHLLCASEGGDGKKARRMACSGCHAVIYCSTACQALDWDSTHRDDCMQLRRSYFERQGDLTWIHSSTRLHHFSLIQEVYRTSAQDGFLETTRKKNAPTHSALSCYRVFQFWRVPFPHRGEPYPLHCSRILGRMDEGRKTGKPWGSGFEEA</sequence>
<evidence type="ECO:0000313" key="6">
    <source>
        <dbReference type="EMBL" id="TEB26774.1"/>
    </source>
</evidence>
<protein>
    <recommendedName>
        <fullName evidence="5">MYND-type domain-containing protein</fullName>
    </recommendedName>
</protein>
<evidence type="ECO:0000256" key="3">
    <source>
        <dbReference type="ARBA" id="ARBA00022833"/>
    </source>
</evidence>
<keyword evidence="3" id="KW-0862">Zinc</keyword>
<reference evidence="6 7" key="1">
    <citation type="journal article" date="2019" name="Nat. Ecol. Evol.">
        <title>Megaphylogeny resolves global patterns of mushroom evolution.</title>
        <authorList>
            <person name="Varga T."/>
            <person name="Krizsan K."/>
            <person name="Foldi C."/>
            <person name="Dima B."/>
            <person name="Sanchez-Garcia M."/>
            <person name="Sanchez-Ramirez S."/>
            <person name="Szollosi G.J."/>
            <person name="Szarkandi J.G."/>
            <person name="Papp V."/>
            <person name="Albert L."/>
            <person name="Andreopoulos W."/>
            <person name="Angelini C."/>
            <person name="Antonin V."/>
            <person name="Barry K.W."/>
            <person name="Bougher N.L."/>
            <person name="Buchanan P."/>
            <person name="Buyck B."/>
            <person name="Bense V."/>
            <person name="Catcheside P."/>
            <person name="Chovatia M."/>
            <person name="Cooper J."/>
            <person name="Damon W."/>
            <person name="Desjardin D."/>
            <person name="Finy P."/>
            <person name="Geml J."/>
            <person name="Haridas S."/>
            <person name="Hughes K."/>
            <person name="Justo A."/>
            <person name="Karasinski D."/>
            <person name="Kautmanova I."/>
            <person name="Kiss B."/>
            <person name="Kocsube S."/>
            <person name="Kotiranta H."/>
            <person name="LaButti K.M."/>
            <person name="Lechner B.E."/>
            <person name="Liimatainen K."/>
            <person name="Lipzen A."/>
            <person name="Lukacs Z."/>
            <person name="Mihaltcheva S."/>
            <person name="Morgado L.N."/>
            <person name="Niskanen T."/>
            <person name="Noordeloos M.E."/>
            <person name="Ohm R.A."/>
            <person name="Ortiz-Santana B."/>
            <person name="Ovrebo C."/>
            <person name="Racz N."/>
            <person name="Riley R."/>
            <person name="Savchenko A."/>
            <person name="Shiryaev A."/>
            <person name="Soop K."/>
            <person name="Spirin V."/>
            <person name="Szebenyi C."/>
            <person name="Tomsovsky M."/>
            <person name="Tulloss R.E."/>
            <person name="Uehling J."/>
            <person name="Grigoriev I.V."/>
            <person name="Vagvolgyi C."/>
            <person name="Papp T."/>
            <person name="Martin F.M."/>
            <person name="Miettinen O."/>
            <person name="Hibbett D.S."/>
            <person name="Nagy L.G."/>
        </authorList>
    </citation>
    <scope>NUCLEOTIDE SEQUENCE [LARGE SCALE GENOMIC DNA]</scope>
    <source>
        <strain evidence="6 7">FP101781</strain>
    </source>
</reference>
<dbReference type="Proteomes" id="UP000298030">
    <property type="component" value="Unassembled WGS sequence"/>
</dbReference>
<name>A0A4Y7SYR6_COPMI</name>
<keyword evidence="7" id="KW-1185">Reference proteome</keyword>